<dbReference type="Gene3D" id="3.60.130.30">
    <property type="match status" value="1"/>
</dbReference>
<evidence type="ECO:0000313" key="2">
    <source>
        <dbReference type="EMBL" id="KAJ4463944.1"/>
    </source>
</evidence>
<proteinExistence type="predicted"/>
<protein>
    <submittedName>
        <fullName evidence="2">Uncharacterized protein</fullName>
    </submittedName>
</protein>
<reference evidence="2" key="1">
    <citation type="submission" date="2022-08" db="EMBL/GenBank/DDBJ databases">
        <title>A Global Phylogenomic Analysis of the Shiitake Genus Lentinula.</title>
        <authorList>
            <consortium name="DOE Joint Genome Institute"/>
            <person name="Sierra-Patev S."/>
            <person name="Min B."/>
            <person name="Naranjo-Ortiz M."/>
            <person name="Looney B."/>
            <person name="Konkel Z."/>
            <person name="Slot J.C."/>
            <person name="Sakamoto Y."/>
            <person name="Steenwyk J.L."/>
            <person name="Rokas A."/>
            <person name="Carro J."/>
            <person name="Camarero S."/>
            <person name="Ferreira P."/>
            <person name="Molpeceres G."/>
            <person name="Ruiz-Duenas F.J."/>
            <person name="Serrano A."/>
            <person name="Henrissat B."/>
            <person name="Drula E."/>
            <person name="Hughes K.W."/>
            <person name="Mata J.L."/>
            <person name="Ishikawa N.K."/>
            <person name="Vargas-Isla R."/>
            <person name="Ushijima S."/>
            <person name="Smith C.A."/>
            <person name="Ahrendt S."/>
            <person name="Andreopoulos W."/>
            <person name="He G."/>
            <person name="Labutti K."/>
            <person name="Lipzen A."/>
            <person name="Ng V."/>
            <person name="Riley R."/>
            <person name="Sandor L."/>
            <person name="Barry K."/>
            <person name="Martinez A.T."/>
            <person name="Xiao Y."/>
            <person name="Gibbons J.G."/>
            <person name="Terashima K."/>
            <person name="Grigoriev I.V."/>
            <person name="Hibbett D.S."/>
        </authorList>
    </citation>
    <scope>NUCLEOTIDE SEQUENCE</scope>
    <source>
        <strain evidence="2">RHP3577 ss4</strain>
    </source>
</reference>
<comment type="caution">
    <text evidence="2">The sequence shown here is derived from an EMBL/GenBank/DDBJ whole genome shotgun (WGS) entry which is preliminary data.</text>
</comment>
<keyword evidence="3" id="KW-1185">Reference proteome</keyword>
<feature type="region of interest" description="Disordered" evidence="1">
    <location>
        <begin position="46"/>
        <end position="104"/>
    </location>
</feature>
<accession>A0ABQ8UXW1</accession>
<organism evidence="2 3">
    <name type="scientific">Lentinula lateritia</name>
    <dbReference type="NCBI Taxonomy" id="40482"/>
    <lineage>
        <taxon>Eukaryota</taxon>
        <taxon>Fungi</taxon>
        <taxon>Dikarya</taxon>
        <taxon>Basidiomycota</taxon>
        <taxon>Agaricomycotina</taxon>
        <taxon>Agaricomycetes</taxon>
        <taxon>Agaricomycetidae</taxon>
        <taxon>Agaricales</taxon>
        <taxon>Marasmiineae</taxon>
        <taxon>Omphalotaceae</taxon>
        <taxon>Lentinula</taxon>
    </lineage>
</organism>
<evidence type="ECO:0000256" key="1">
    <source>
        <dbReference type="SAM" id="MobiDB-lite"/>
    </source>
</evidence>
<feature type="compositionally biased region" description="Polar residues" evidence="1">
    <location>
        <begin position="62"/>
        <end position="71"/>
    </location>
</feature>
<dbReference type="Proteomes" id="UP001150217">
    <property type="component" value="Unassembled WGS sequence"/>
</dbReference>
<dbReference type="EMBL" id="JANVFT010000149">
    <property type="protein sequence ID" value="KAJ4463944.1"/>
    <property type="molecule type" value="Genomic_DNA"/>
</dbReference>
<feature type="compositionally biased region" description="Basic and acidic residues" evidence="1">
    <location>
        <begin position="46"/>
        <end position="56"/>
    </location>
</feature>
<evidence type="ECO:0000313" key="3">
    <source>
        <dbReference type="Proteomes" id="UP001150217"/>
    </source>
</evidence>
<sequence length="538" mass="60228">MTESIGFLHQFSPFNELNNLDPDFFALQRAFETGAAFSDLAIDRAQDNSRQKHKGNDVICLSESSGEGSNSCKRKTRPNVLGPTPAEKQRRVGPSDSLQGGNNSTTIITRSVNPLLAFFPTVTTSISTVPPNHNHHGARFQPIRPSNISSQEWRRMRKHQHRQWSLTQKAARSTAVKPLSTDFDLKRDSRVSKPTWMGLNTTSDLRKPIQEAILQPHSEVARCLFSGITAVPYIPHLALAVGDGLGRLFLYCSRLTGKMMGELLPQVNGVVPTFVSAISKPFTNKDMLLNSRGEHWFSIAGHDRNNKSRPAATTLQQQNHAALTKLFQQGSVLQRLSAYGCEILKAHFPAIAKHYQDSINLMKEEYGIKAMFGLFFNFCLNAPREGARRVFCKPHVDWKNVAFGVWHFNHHEKCWLVIWEAGIAIEIPPGVFVFYPSSLFLHFNIDLSYLPIVTTQTDERLTKENSAALYFCHCNSHEGNQGWVDADGRGSMVCFNQASMIQTSKLGVPTIQQAKLLGLNTHCDSEAWLTRGIFPLIT</sequence>
<gene>
    <name evidence="2" type="ORF">C8R41DRAFT_927165</name>
</gene>
<name>A0ABQ8UXW1_9AGAR</name>